<comment type="caution">
    <text evidence="23">The sequence shown here is derived from an EMBL/GenBank/DDBJ whole genome shotgun (WGS) entry which is preliminary data.</text>
</comment>
<keyword evidence="24" id="KW-1185">Reference proteome</keyword>
<evidence type="ECO:0000256" key="17">
    <source>
        <dbReference type="ARBA" id="ARBA00023136"/>
    </source>
</evidence>
<feature type="binding site" description="axial binding residue" evidence="19">
    <location>
        <position position="122"/>
    </location>
    <ligand>
        <name>heme b</name>
        <dbReference type="ChEBI" id="CHEBI:60344"/>
        <label>1; low-spin</label>
    </ligand>
    <ligandPart>
        <name>Fe</name>
        <dbReference type="ChEBI" id="CHEBI:18248"/>
    </ligandPart>
</feature>
<feature type="transmembrane region" description="Helical" evidence="21">
    <location>
        <begin position="268"/>
        <end position="289"/>
    </location>
</feature>
<dbReference type="PANTHER" id="PTHR10422:SF29">
    <property type="entry name" value="CYTOCHROME C OXIDASE SUBUNIT 1 HOMOLOG, BACTEROID"/>
    <property type="match status" value="1"/>
</dbReference>
<evidence type="ECO:0000256" key="1">
    <source>
        <dbReference type="ARBA" id="ARBA00001970"/>
    </source>
</evidence>
<evidence type="ECO:0000256" key="11">
    <source>
        <dbReference type="ARBA" id="ARBA00022723"/>
    </source>
</evidence>
<keyword evidence="8 19" id="KW-0349">Heme</keyword>
<keyword evidence="9 20" id="KW-0679">Respiratory chain</keyword>
<evidence type="ECO:0000256" key="4">
    <source>
        <dbReference type="ARBA" id="ARBA00009578"/>
    </source>
</evidence>
<proteinExistence type="inferred from homology"/>
<dbReference type="InterPro" id="IPR000883">
    <property type="entry name" value="Cyt_C_Oxase_1"/>
</dbReference>
<feature type="transmembrane region" description="Helical" evidence="21">
    <location>
        <begin position="502"/>
        <end position="523"/>
    </location>
</feature>
<evidence type="ECO:0000256" key="9">
    <source>
        <dbReference type="ARBA" id="ARBA00022660"/>
    </source>
</evidence>
<comment type="similarity">
    <text evidence="4 20">Belongs to the heme-copper respiratory oxidase family.</text>
</comment>
<evidence type="ECO:0000256" key="16">
    <source>
        <dbReference type="ARBA" id="ARBA00023008"/>
    </source>
</evidence>
<evidence type="ECO:0000256" key="5">
    <source>
        <dbReference type="ARBA" id="ARBA00012949"/>
    </source>
</evidence>
<comment type="catalytic activity">
    <reaction evidence="18">
        <text>4 Fe(II)-[cytochrome c] + O2 + 8 H(+)(in) = 4 Fe(III)-[cytochrome c] + 2 H2O + 4 H(+)(out)</text>
        <dbReference type="Rhea" id="RHEA:11436"/>
        <dbReference type="Rhea" id="RHEA-COMP:10350"/>
        <dbReference type="Rhea" id="RHEA-COMP:14399"/>
        <dbReference type="ChEBI" id="CHEBI:15377"/>
        <dbReference type="ChEBI" id="CHEBI:15378"/>
        <dbReference type="ChEBI" id="CHEBI:15379"/>
        <dbReference type="ChEBI" id="CHEBI:29033"/>
        <dbReference type="ChEBI" id="CHEBI:29034"/>
        <dbReference type="EC" id="7.1.1.9"/>
    </reaction>
</comment>
<feature type="domain" description="Cytochrome oxidase subunit I profile" evidence="22">
    <location>
        <begin position="33"/>
        <end position="551"/>
    </location>
</feature>
<evidence type="ECO:0000259" key="22">
    <source>
        <dbReference type="PROSITE" id="PS50855"/>
    </source>
</evidence>
<evidence type="ECO:0000313" key="24">
    <source>
        <dbReference type="Proteomes" id="UP000549457"/>
    </source>
</evidence>
<evidence type="ECO:0000256" key="18">
    <source>
        <dbReference type="ARBA" id="ARBA00047816"/>
    </source>
</evidence>
<reference evidence="23 24" key="1">
    <citation type="submission" date="2020-08" db="EMBL/GenBank/DDBJ databases">
        <title>Genomic Encyclopedia of Type Strains, Phase IV (KMG-IV): sequencing the most valuable type-strain genomes for metagenomic binning, comparative biology and taxonomic classification.</title>
        <authorList>
            <person name="Goeker M."/>
        </authorList>
    </citation>
    <scope>NUCLEOTIDE SEQUENCE [LARGE SCALE GENOMIC DNA]</scope>
    <source>
        <strain evidence="23 24">DSM 101730</strain>
    </source>
</reference>
<feature type="transmembrane region" description="Helical" evidence="21">
    <location>
        <begin position="338"/>
        <end position="361"/>
    </location>
</feature>
<keyword evidence="13 20" id="KW-0249">Electron transport</keyword>
<protein>
    <recommendedName>
        <fullName evidence="5">cytochrome-c oxidase</fullName>
        <ecNumber evidence="5">7.1.1.9</ecNumber>
    </recommendedName>
</protein>
<dbReference type="InterPro" id="IPR036927">
    <property type="entry name" value="Cyt_c_oxase-like_su1_sf"/>
</dbReference>
<evidence type="ECO:0000256" key="6">
    <source>
        <dbReference type="ARBA" id="ARBA00022448"/>
    </source>
</evidence>
<dbReference type="EMBL" id="JACHFM010000001">
    <property type="protein sequence ID" value="MBB5221599.1"/>
    <property type="molecule type" value="Genomic_DNA"/>
</dbReference>
<dbReference type="EC" id="7.1.1.9" evidence="5"/>
<evidence type="ECO:0000313" key="23">
    <source>
        <dbReference type="EMBL" id="MBB5221599.1"/>
    </source>
</evidence>
<keyword evidence="16" id="KW-0186">Copper</keyword>
<feature type="binding site" evidence="19">
    <location>
        <position position="322"/>
    </location>
    <ligand>
        <name>Cu cation</name>
        <dbReference type="ChEBI" id="CHEBI:23378"/>
        <label>B</label>
    </ligand>
</feature>
<evidence type="ECO:0000256" key="10">
    <source>
        <dbReference type="ARBA" id="ARBA00022692"/>
    </source>
</evidence>
<organism evidence="23 24">
    <name type="scientific">Amaricoccus macauensis</name>
    <dbReference type="NCBI Taxonomy" id="57001"/>
    <lineage>
        <taxon>Bacteria</taxon>
        <taxon>Pseudomonadati</taxon>
        <taxon>Pseudomonadota</taxon>
        <taxon>Alphaproteobacteria</taxon>
        <taxon>Rhodobacterales</taxon>
        <taxon>Paracoccaceae</taxon>
        <taxon>Amaricoccus</taxon>
    </lineage>
</organism>
<evidence type="ECO:0000256" key="20">
    <source>
        <dbReference type="RuleBase" id="RU000370"/>
    </source>
</evidence>
<keyword evidence="6 20" id="KW-0813">Transport</keyword>
<dbReference type="UniPathway" id="UPA00705"/>
<dbReference type="PROSITE" id="PS50855">
    <property type="entry name" value="COX1"/>
    <property type="match status" value="1"/>
</dbReference>
<dbReference type="PANTHER" id="PTHR10422">
    <property type="entry name" value="CYTOCHROME C OXIDASE SUBUNIT 1"/>
    <property type="match status" value="1"/>
</dbReference>
<evidence type="ECO:0000256" key="13">
    <source>
        <dbReference type="ARBA" id="ARBA00022982"/>
    </source>
</evidence>
<dbReference type="AlphaFoldDB" id="A0A840SFA2"/>
<evidence type="ECO:0000256" key="21">
    <source>
        <dbReference type="SAM" id="Phobius"/>
    </source>
</evidence>
<feature type="transmembrane region" description="Helical" evidence="21">
    <location>
        <begin position="415"/>
        <end position="435"/>
    </location>
</feature>
<dbReference type="Proteomes" id="UP000549457">
    <property type="component" value="Unassembled WGS sequence"/>
</dbReference>
<keyword evidence="12" id="KW-1278">Translocase</keyword>
<dbReference type="GO" id="GO:0022904">
    <property type="term" value="P:respiratory electron transport chain"/>
    <property type="evidence" value="ECO:0007669"/>
    <property type="project" value="TreeGrafter"/>
</dbReference>
<dbReference type="Pfam" id="PF00115">
    <property type="entry name" value="COX1"/>
    <property type="match status" value="1"/>
</dbReference>
<dbReference type="InterPro" id="IPR023616">
    <property type="entry name" value="Cyt_c_oxase-like_su1_dom"/>
</dbReference>
<evidence type="ECO:0000256" key="12">
    <source>
        <dbReference type="ARBA" id="ARBA00022967"/>
    </source>
</evidence>
<sequence>MVAALTVGTRVLALVILGIGAIVGLAMAVAGAGQAFGVHGWIVLIYCLVIAWRVMLQLDAPEPSPSRLRSYYDDPIKMGVVLTMAWAIVGMGFGVWVAYLLAYPDLRYDAAWTGFGRLRPVHTTGIIFGFGGTALITTSFHVMQRTSRARLAGEFTPWFVLLGYQLFVILAISGYLMGINQSKEYAEAEWYADLWLLVVWITYFTLYIRTLARRAEPHIYVANWYYLSFILIVGVLHIFNNVALPVSWSGSRSYILWSGVQDAMMQWWYGHNAVAFFLTSGFLGMLYYYLPKRAARPIYSYRLSILSFWGITFFYVWVGSHHLHYTALPQWVQTLGMTFSIMLLVPSWATAANALLTLNGAWHKVRDDATLRFMMVAAIFYGMATFEGSFLAIRGVNALSHYTDWTIAHVHVGTLGWNAILIFGAIYALVPVIWRRERMWSPRLVEWHFWLAVAGTVIYVFSMWNSGILQGLMWRTYNDAGTLQYSFIDTVMAMHPYYMGRAVGGTIYMIGMLIGCVNIWMTIRKAPEAGYLRDMPKTPAGDADDRRVPAE</sequence>
<dbReference type="GO" id="GO:0020037">
    <property type="term" value="F:heme binding"/>
    <property type="evidence" value="ECO:0007669"/>
    <property type="project" value="InterPro"/>
</dbReference>
<feature type="transmembrane region" description="Helical" evidence="21">
    <location>
        <begin position="373"/>
        <end position="395"/>
    </location>
</feature>
<name>A0A840SFA2_9RHOB</name>
<feature type="binding site" evidence="19">
    <location>
        <position position="321"/>
    </location>
    <ligand>
        <name>Cu cation</name>
        <dbReference type="ChEBI" id="CHEBI:23378"/>
        <label>B</label>
    </ligand>
</feature>
<feature type="binding site" description="axial binding residue" evidence="19">
    <location>
        <position position="409"/>
    </location>
    <ligand>
        <name>heme b</name>
        <dbReference type="ChEBI" id="CHEBI:60344"/>
        <label>2; high-spin</label>
    </ligand>
    <ligandPart>
        <name>Fe</name>
        <dbReference type="ChEBI" id="CHEBI:18248"/>
    </ligandPart>
</feature>
<feature type="binding site" description="axial binding residue" evidence="19">
    <location>
        <position position="411"/>
    </location>
    <ligand>
        <name>heme b</name>
        <dbReference type="ChEBI" id="CHEBI:60344"/>
        <label>1; low-spin</label>
    </ligand>
    <ligandPart>
        <name>Fe</name>
        <dbReference type="ChEBI" id="CHEBI:18248"/>
    </ligandPart>
</feature>
<dbReference type="InterPro" id="IPR023615">
    <property type="entry name" value="Cyt_c_Oxase_su1_BS"/>
</dbReference>
<feature type="transmembrane region" description="Helical" evidence="21">
    <location>
        <begin position="12"/>
        <end position="32"/>
    </location>
</feature>
<dbReference type="GO" id="GO:0005886">
    <property type="term" value="C:plasma membrane"/>
    <property type="evidence" value="ECO:0007669"/>
    <property type="project" value="UniProtKB-SubCell"/>
</dbReference>
<evidence type="ECO:0000256" key="19">
    <source>
        <dbReference type="PIRSR" id="PIRSR604677-50"/>
    </source>
</evidence>
<dbReference type="NCBIfam" id="TIGR00780">
    <property type="entry name" value="ccoN"/>
    <property type="match status" value="1"/>
</dbReference>
<feature type="transmembrane region" description="Helical" evidence="21">
    <location>
        <begin position="447"/>
        <end position="464"/>
    </location>
</feature>
<feature type="binding site" evidence="19">
    <location>
        <position position="271"/>
    </location>
    <ligand>
        <name>Cu cation</name>
        <dbReference type="ChEBI" id="CHEBI:23378"/>
        <label>B</label>
    </ligand>
</feature>
<evidence type="ECO:0000256" key="15">
    <source>
        <dbReference type="ARBA" id="ARBA00023004"/>
    </source>
</evidence>
<dbReference type="Gene3D" id="1.20.210.10">
    <property type="entry name" value="Cytochrome c oxidase-like, subunit I domain"/>
    <property type="match status" value="1"/>
</dbReference>
<keyword evidence="15 19" id="KW-0408">Iron</keyword>
<feature type="transmembrane region" description="Helical" evidence="21">
    <location>
        <begin position="38"/>
        <end position="58"/>
    </location>
</feature>
<comment type="cofactor">
    <cofactor evidence="1">
        <name>heme b</name>
        <dbReference type="ChEBI" id="CHEBI:60344"/>
    </cofactor>
</comment>
<dbReference type="GO" id="GO:0004129">
    <property type="term" value="F:cytochrome-c oxidase activity"/>
    <property type="evidence" value="ECO:0007669"/>
    <property type="project" value="UniProtKB-EC"/>
</dbReference>
<feature type="transmembrane region" description="Helical" evidence="21">
    <location>
        <begin position="121"/>
        <end position="143"/>
    </location>
</feature>
<comment type="cofactor">
    <cofactor evidence="19">
        <name>Cu(2+)</name>
        <dbReference type="ChEBI" id="CHEBI:29036"/>
    </cofactor>
    <text evidence="19">Binds 1 copper ion per subunit, denoted as copper B.</text>
</comment>
<keyword evidence="7" id="KW-1003">Cell membrane</keyword>
<dbReference type="GO" id="GO:0046872">
    <property type="term" value="F:metal ion binding"/>
    <property type="evidence" value="ECO:0007669"/>
    <property type="project" value="UniProtKB-KW"/>
</dbReference>
<comment type="pathway">
    <text evidence="3">Energy metabolism; oxidative phosphorylation.</text>
</comment>
<comment type="subcellular location">
    <subcellularLocation>
        <location evidence="2">Cell membrane</location>
        <topology evidence="2">Multi-pass membrane protein</topology>
    </subcellularLocation>
</comment>
<feature type="transmembrane region" description="Helical" evidence="21">
    <location>
        <begin position="155"/>
        <end position="178"/>
    </location>
</feature>
<keyword evidence="14 21" id="KW-1133">Transmembrane helix</keyword>
<evidence type="ECO:0000256" key="14">
    <source>
        <dbReference type="ARBA" id="ARBA00022989"/>
    </source>
</evidence>
<dbReference type="GO" id="GO:0015990">
    <property type="term" value="P:electron transport coupled proton transport"/>
    <property type="evidence" value="ECO:0007669"/>
    <property type="project" value="TreeGrafter"/>
</dbReference>
<evidence type="ECO:0000256" key="2">
    <source>
        <dbReference type="ARBA" id="ARBA00004651"/>
    </source>
</evidence>
<feature type="transmembrane region" description="Helical" evidence="21">
    <location>
        <begin position="301"/>
        <end position="318"/>
    </location>
</feature>
<evidence type="ECO:0000256" key="3">
    <source>
        <dbReference type="ARBA" id="ARBA00004673"/>
    </source>
</evidence>
<gene>
    <name evidence="23" type="ORF">HNP73_001520</name>
</gene>
<keyword evidence="10 20" id="KW-0812">Transmembrane</keyword>
<dbReference type="GO" id="GO:0006119">
    <property type="term" value="P:oxidative phosphorylation"/>
    <property type="evidence" value="ECO:0007669"/>
    <property type="project" value="UniProtKB-UniPathway"/>
</dbReference>
<feature type="transmembrane region" description="Helical" evidence="21">
    <location>
        <begin position="79"/>
        <end position="101"/>
    </location>
</feature>
<dbReference type="PROSITE" id="PS00077">
    <property type="entry name" value="COX1_CUB"/>
    <property type="match status" value="1"/>
</dbReference>
<accession>A0A840SFA2</accession>
<feature type="transmembrane region" description="Helical" evidence="21">
    <location>
        <begin position="224"/>
        <end position="248"/>
    </location>
</feature>
<comment type="cofactor">
    <cofactor evidence="19">
        <name>heme</name>
        <dbReference type="ChEBI" id="CHEBI:30413"/>
    </cofactor>
    <text evidence="19">Binds 2 heme groups per subunit, denoted as high- and low-spin.</text>
</comment>
<feature type="transmembrane region" description="Helical" evidence="21">
    <location>
        <begin position="190"/>
        <end position="212"/>
    </location>
</feature>
<dbReference type="SUPFAM" id="SSF81442">
    <property type="entry name" value="Cytochrome c oxidase subunit I-like"/>
    <property type="match status" value="1"/>
</dbReference>
<dbReference type="CDD" id="cd01661">
    <property type="entry name" value="cbb3_Oxidase_I"/>
    <property type="match status" value="1"/>
</dbReference>
<keyword evidence="11 19" id="KW-0479">Metal-binding</keyword>
<evidence type="ECO:0000256" key="8">
    <source>
        <dbReference type="ARBA" id="ARBA00022617"/>
    </source>
</evidence>
<evidence type="ECO:0000256" key="7">
    <source>
        <dbReference type="ARBA" id="ARBA00022475"/>
    </source>
</evidence>
<keyword evidence="17 21" id="KW-0472">Membrane</keyword>
<dbReference type="InterPro" id="IPR004677">
    <property type="entry name" value="Cyt_c_oxidase_cbb3_su1"/>
</dbReference>